<evidence type="ECO:0000313" key="2">
    <source>
        <dbReference type="Proteomes" id="UP000192251"/>
    </source>
</evidence>
<keyword evidence="2" id="KW-1185">Reference proteome</keyword>
<dbReference type="Proteomes" id="UP000192251">
    <property type="component" value="Chromosome"/>
</dbReference>
<organism evidence="1 2">
    <name type="scientific">Kitasatospora albolonga</name>
    <dbReference type="NCBI Taxonomy" id="68173"/>
    <lineage>
        <taxon>Bacteria</taxon>
        <taxon>Bacillati</taxon>
        <taxon>Actinomycetota</taxon>
        <taxon>Actinomycetes</taxon>
        <taxon>Kitasatosporales</taxon>
        <taxon>Streptomycetaceae</taxon>
        <taxon>Kitasatospora</taxon>
    </lineage>
</organism>
<accession>A0ABC8BXF6</accession>
<sequence length="453" mass="49290">MDAADLDHRARTRSGCIPPELVSRLLERGHADVVESQAGRGEWFCALAWARVLGEQGREADASEVLAPYVATGWWTAVAAMTELLEGWGRVEEAIGISRARMEAGHPLALDAYARLLARHGRAGEAFDLLAPHITDWTLATALVEVASAADREEEAAALLAGHIRADHRCDGPWCCRGLDPELALGLLATLRERQGRIDEAIALLRRRQITSIDNRDQLADLLARHGRVEELRAYAASDGHEEAVQRLAELLEEQGDVEGAIAVYGQADGPAARDPNAACDLARLLARHGRGQEAIAVMRAQADAHPGDDWILHALSELCLDQGRPADGLAHLDALDARRGGETEWELYWMRLPLIAACHGVDAAVERARAHPEGTSWYAAEHIARLLAGAGRTGEAVTVLQQHDRRIGHDLSGYLIDLGRVEEALAILSLPHRSSRPPLVPTTHLWSEAPPF</sequence>
<dbReference type="AlphaFoldDB" id="A0ABC8BXF6"/>
<dbReference type="Pfam" id="PF14559">
    <property type="entry name" value="TPR_19"/>
    <property type="match status" value="1"/>
</dbReference>
<protein>
    <recommendedName>
        <fullName evidence="3">Tetratricopeptide repeat protein</fullName>
    </recommendedName>
</protein>
<proteinExistence type="predicted"/>
<dbReference type="RefSeq" id="WP_084748355.1">
    <property type="nucleotide sequence ID" value="NZ_CP020563.1"/>
</dbReference>
<dbReference type="InterPro" id="IPR011990">
    <property type="entry name" value="TPR-like_helical_dom_sf"/>
</dbReference>
<dbReference type="Gene3D" id="1.25.40.10">
    <property type="entry name" value="Tetratricopeptide repeat domain"/>
    <property type="match status" value="1"/>
</dbReference>
<reference evidence="1 2" key="1">
    <citation type="submission" date="2017-04" db="EMBL/GenBank/DDBJ databases">
        <title>The complete genome sequence of Streptomyces albolongus YIM 101047, the producer of novel bafilomycins and novel odoriferous sesquiterpenoids.</title>
        <authorList>
            <person name="Yin M."/>
            <person name="Jiang Y."/>
        </authorList>
    </citation>
    <scope>NUCLEOTIDE SEQUENCE [LARGE SCALE GENOMIC DNA]</scope>
    <source>
        <strain evidence="1 2">YIM 101047</strain>
    </source>
</reference>
<evidence type="ECO:0000313" key="1">
    <source>
        <dbReference type="EMBL" id="ARF74435.1"/>
    </source>
</evidence>
<dbReference type="KEGG" id="kab:B7C62_21010"/>
<evidence type="ECO:0008006" key="3">
    <source>
        <dbReference type="Google" id="ProtNLM"/>
    </source>
</evidence>
<gene>
    <name evidence="1" type="ORF">B7C62_21010</name>
</gene>
<name>A0ABC8BXF6_9ACTN</name>
<dbReference type="EMBL" id="CP020563">
    <property type="protein sequence ID" value="ARF74435.1"/>
    <property type="molecule type" value="Genomic_DNA"/>
</dbReference>
<dbReference type="SUPFAM" id="SSF48452">
    <property type="entry name" value="TPR-like"/>
    <property type="match status" value="1"/>
</dbReference>